<dbReference type="InterPro" id="IPR008258">
    <property type="entry name" value="Transglycosylase_SLT_dom_1"/>
</dbReference>
<organism evidence="2">
    <name type="scientific">marine metagenome</name>
    <dbReference type="NCBI Taxonomy" id="408172"/>
    <lineage>
        <taxon>unclassified sequences</taxon>
        <taxon>metagenomes</taxon>
        <taxon>ecological metagenomes</taxon>
    </lineage>
</organism>
<dbReference type="EMBL" id="UINC01104272">
    <property type="protein sequence ID" value="SVC67293.1"/>
    <property type="molecule type" value="Genomic_DNA"/>
</dbReference>
<dbReference type="PANTHER" id="PTHR37423">
    <property type="entry name" value="SOLUBLE LYTIC MUREIN TRANSGLYCOSYLASE-RELATED"/>
    <property type="match status" value="1"/>
</dbReference>
<feature type="non-terminal residue" evidence="2">
    <location>
        <position position="351"/>
    </location>
</feature>
<sequence>MILHLNRHAFAFSLAGLAFLLCFSVFANARVKHVYKLMLMDYRGNTKIEYTTSDPSTYIVYNGGSALIKGFRVLERWSVHVDASLYGQSLVDLDPAQYRKAVVSSSLNATRAVSPSATTAVNAQMLQVNDNSSRTSPLATIDVNSDLLNNSFVGSRLASRQDKDRFAKVGGFGKTTRVSYLVTPAIQGVAVTSIDGETADIPQETGLDFDLSQPLTVIPEANELGKSIYAGSVSTQRKDLAQKDPLVKKLDSTVLRRLRRYDRLITHAAAQNGLDPNLLKALVYIESAGNYKAVSPKRAMGLTQLRIPTAREMGVKNVFNPQQNLLGGAKYLSQQLKAFKNESTALAAYNA</sequence>
<proteinExistence type="predicted"/>
<feature type="domain" description="Transglycosylase SLT" evidence="1">
    <location>
        <begin position="264"/>
        <end position="351"/>
    </location>
</feature>
<dbReference type="AlphaFoldDB" id="A0A382P1Q4"/>
<gene>
    <name evidence="2" type="ORF">METZ01_LOCUS320147</name>
</gene>
<name>A0A382P1Q4_9ZZZZ</name>
<accession>A0A382P1Q4</accession>
<dbReference type="InterPro" id="IPR023346">
    <property type="entry name" value="Lysozyme-like_dom_sf"/>
</dbReference>
<dbReference type="SUPFAM" id="SSF53955">
    <property type="entry name" value="Lysozyme-like"/>
    <property type="match status" value="1"/>
</dbReference>
<protein>
    <recommendedName>
        <fullName evidence="1">Transglycosylase SLT domain-containing protein</fullName>
    </recommendedName>
</protein>
<evidence type="ECO:0000259" key="1">
    <source>
        <dbReference type="Pfam" id="PF01464"/>
    </source>
</evidence>
<dbReference type="Pfam" id="PF01464">
    <property type="entry name" value="SLT"/>
    <property type="match status" value="1"/>
</dbReference>
<reference evidence="2" key="1">
    <citation type="submission" date="2018-05" db="EMBL/GenBank/DDBJ databases">
        <authorList>
            <person name="Lanie J.A."/>
            <person name="Ng W.-L."/>
            <person name="Kazmierczak K.M."/>
            <person name="Andrzejewski T.M."/>
            <person name="Davidsen T.M."/>
            <person name="Wayne K.J."/>
            <person name="Tettelin H."/>
            <person name="Glass J.I."/>
            <person name="Rusch D."/>
            <person name="Podicherti R."/>
            <person name="Tsui H.-C.T."/>
            <person name="Winkler M.E."/>
        </authorList>
    </citation>
    <scope>NUCLEOTIDE SEQUENCE</scope>
</reference>
<dbReference type="Gene3D" id="1.10.530.10">
    <property type="match status" value="1"/>
</dbReference>
<evidence type="ECO:0000313" key="2">
    <source>
        <dbReference type="EMBL" id="SVC67293.1"/>
    </source>
</evidence>
<dbReference type="PANTHER" id="PTHR37423:SF2">
    <property type="entry name" value="MEMBRANE-BOUND LYTIC MUREIN TRANSGLYCOSYLASE C"/>
    <property type="match status" value="1"/>
</dbReference>